<evidence type="ECO:0000313" key="9">
    <source>
        <dbReference type="Proteomes" id="UP000075840"/>
    </source>
</evidence>
<keyword evidence="3" id="KW-0963">Cytoplasm</keyword>
<dbReference type="PANTHER" id="PTHR12146:SF0">
    <property type="entry name" value="RIBOSOMAL PROTEIN S10"/>
    <property type="match status" value="1"/>
</dbReference>
<dbReference type="VEuPathDB" id="VectorBase:AARA21_014277"/>
<dbReference type="InterPro" id="IPR005326">
    <property type="entry name" value="Plectin_eS10_N"/>
</dbReference>
<dbReference type="InterPro" id="IPR036388">
    <property type="entry name" value="WH-like_DNA-bd_sf"/>
</dbReference>
<feature type="domain" description="Plectin/eS10 N-terminal" evidence="7">
    <location>
        <begin position="3"/>
        <end position="95"/>
    </location>
</feature>
<dbReference type="EMBL" id="APCN01004342">
    <property type="status" value="NOT_ANNOTATED_CDS"/>
    <property type="molecule type" value="Genomic_DNA"/>
</dbReference>
<dbReference type="KEGG" id="aara:120898446"/>
<keyword evidence="5" id="KW-0687">Ribonucleoprotein</keyword>
<evidence type="ECO:0000256" key="3">
    <source>
        <dbReference type="ARBA" id="ARBA00022490"/>
    </source>
</evidence>
<keyword evidence="9" id="KW-1185">Reference proteome</keyword>
<feature type="region of interest" description="Disordered" evidence="6">
    <location>
        <begin position="104"/>
        <end position="159"/>
    </location>
</feature>
<evidence type="ECO:0000256" key="4">
    <source>
        <dbReference type="ARBA" id="ARBA00022980"/>
    </source>
</evidence>
<dbReference type="Pfam" id="PF03501">
    <property type="entry name" value="S10_plectin"/>
    <property type="match status" value="1"/>
</dbReference>
<dbReference type="RefSeq" id="XP_040160235.1">
    <property type="nucleotide sequence ID" value="XM_040304301.1"/>
</dbReference>
<name>A0A182HM44_ANOAR</name>
<organism evidence="8 9">
    <name type="scientific">Anopheles arabiensis</name>
    <name type="common">Mosquito</name>
    <dbReference type="NCBI Taxonomy" id="7173"/>
    <lineage>
        <taxon>Eukaryota</taxon>
        <taxon>Metazoa</taxon>
        <taxon>Ecdysozoa</taxon>
        <taxon>Arthropoda</taxon>
        <taxon>Hexapoda</taxon>
        <taxon>Insecta</taxon>
        <taxon>Pterygota</taxon>
        <taxon>Neoptera</taxon>
        <taxon>Endopterygota</taxon>
        <taxon>Diptera</taxon>
        <taxon>Nematocera</taxon>
        <taxon>Culicoidea</taxon>
        <taxon>Culicidae</taxon>
        <taxon>Anophelinae</taxon>
        <taxon>Anopheles</taxon>
    </lineage>
</organism>
<protein>
    <recommendedName>
        <fullName evidence="7">Plectin/eS10 N-terminal domain-containing protein</fullName>
    </recommendedName>
</protein>
<feature type="compositionally biased region" description="Basic and acidic residues" evidence="6">
    <location>
        <begin position="114"/>
        <end position="138"/>
    </location>
</feature>
<evidence type="ECO:0000259" key="7">
    <source>
        <dbReference type="Pfam" id="PF03501"/>
    </source>
</evidence>
<proteinExistence type="inferred from homology"/>
<dbReference type="GO" id="GO:0003735">
    <property type="term" value="F:structural constituent of ribosome"/>
    <property type="evidence" value="ECO:0007669"/>
    <property type="project" value="TreeGrafter"/>
</dbReference>
<dbReference type="GO" id="GO:0003723">
    <property type="term" value="F:RNA binding"/>
    <property type="evidence" value="ECO:0007669"/>
    <property type="project" value="TreeGrafter"/>
</dbReference>
<evidence type="ECO:0000313" key="8">
    <source>
        <dbReference type="EnsemblMetazoa" id="AARA002330-PA"/>
    </source>
</evidence>
<dbReference type="AlphaFoldDB" id="A0A182HM44"/>
<evidence type="ECO:0000256" key="6">
    <source>
        <dbReference type="SAM" id="MobiDB-lite"/>
    </source>
</evidence>
<dbReference type="EnsemblMetazoa" id="AARA002330-RA">
    <property type="protein sequence ID" value="AARA002330-PA"/>
    <property type="gene ID" value="AARA002330"/>
</dbReference>
<dbReference type="PANTHER" id="PTHR12146">
    <property type="entry name" value="40S RIBOSOMAL PROTEIN S10"/>
    <property type="match status" value="1"/>
</dbReference>
<dbReference type="InterPro" id="IPR037447">
    <property type="entry name" value="Ribosomal_eS10"/>
</dbReference>
<comment type="subcellular location">
    <subcellularLocation>
        <location evidence="1">Cytoplasm</location>
    </subcellularLocation>
</comment>
<evidence type="ECO:0000256" key="2">
    <source>
        <dbReference type="ARBA" id="ARBA00007278"/>
    </source>
</evidence>
<evidence type="ECO:0000256" key="1">
    <source>
        <dbReference type="ARBA" id="ARBA00004496"/>
    </source>
</evidence>
<dbReference type="Gene3D" id="1.10.10.10">
    <property type="entry name" value="Winged helix-like DNA-binding domain superfamily/Winged helix DNA-binding domain"/>
    <property type="match status" value="1"/>
</dbReference>
<keyword evidence="4" id="KW-0689">Ribosomal protein</keyword>
<reference evidence="8" key="1">
    <citation type="submission" date="2022-08" db="UniProtKB">
        <authorList>
            <consortium name="EnsemblMetazoa"/>
        </authorList>
    </citation>
    <scope>IDENTIFICATION</scope>
    <source>
        <strain evidence="8">Dongola</strain>
    </source>
</reference>
<evidence type="ECO:0000256" key="5">
    <source>
        <dbReference type="ARBA" id="ARBA00023274"/>
    </source>
</evidence>
<comment type="similarity">
    <text evidence="2">Belongs to the eukaryotic ribosomal protein eS10 family.</text>
</comment>
<dbReference type="GO" id="GO:0022627">
    <property type="term" value="C:cytosolic small ribosomal subunit"/>
    <property type="evidence" value="ECO:0007669"/>
    <property type="project" value="TreeGrafter"/>
</dbReference>
<sequence length="159" mass="18481">MFIPKANRNAIYTALFKEGVLVVRKDHRPSMHCELKTIPNLQVIVTLKSLISRNYAKEKIVWNTYYWTLTNEGIVYLRDCLHFPPEVVPATLIQRERAVRDSTNSKAVRQEGFAQRRDTEGREMYRRQPNRYVDKRGDVGSGTGELQFRGGFGRGNQYD</sequence>
<feature type="compositionally biased region" description="Gly residues" evidence="6">
    <location>
        <begin position="150"/>
        <end position="159"/>
    </location>
</feature>
<dbReference type="GeneID" id="120898446"/>
<dbReference type="VEuPathDB" id="VectorBase:AARA002330"/>
<accession>A0A182HM44</accession>
<dbReference type="Proteomes" id="UP000075840">
    <property type="component" value="Unassembled WGS sequence"/>
</dbReference>